<name>A0A371B6T8_9BRAD</name>
<dbReference type="Gene3D" id="3.40.50.720">
    <property type="entry name" value="NAD(P)-binding Rossmann-like Domain"/>
    <property type="match status" value="1"/>
</dbReference>
<dbReference type="InterPro" id="IPR050177">
    <property type="entry name" value="Lipid_A_modif_metabolic_enz"/>
</dbReference>
<dbReference type="CDD" id="cd08946">
    <property type="entry name" value="SDR_e"/>
    <property type="match status" value="1"/>
</dbReference>
<sequence length="338" mass="37175">MTLQKRFKRVLVTGGAGYVGSVLVPQLLSQGYEVVVYDTMYFGGDGLPKNPALTVIEGDIRDAAHVREAANGCDAVIHMACISNDPSFELNEGLSKSINFDCFEDLVLATKAAGAKRFIYASSSSVYGVSDAPDVTEEHPLVPLTLYNKFKGMCEPILFKHQSTDFTCVAIRPATICGYGPRMRLDLSVNILTAHAVMNRKITVFGGSQMRPNLHINDMADVYSLLLEAPNDKIAGEIFNAGYQNLSIMQIAQIAKQVVESEFPNQGSVDIVTTPSDDLRSYHVNSDKIRRVLGYAPKRTVEDAIRDVCAAFKAGRLPNSMSDERYYNVRTMKNQKIA</sequence>
<reference evidence="3" key="1">
    <citation type="submission" date="2018-08" db="EMBL/GenBank/DDBJ databases">
        <authorList>
            <person name="Kim S.-J."/>
            <person name="Jung G.-Y."/>
        </authorList>
    </citation>
    <scope>NUCLEOTIDE SEQUENCE [LARGE SCALE GENOMIC DNA]</scope>
    <source>
        <strain evidence="3">GY_H</strain>
    </source>
</reference>
<evidence type="ECO:0000259" key="1">
    <source>
        <dbReference type="Pfam" id="PF01370"/>
    </source>
</evidence>
<comment type="caution">
    <text evidence="2">The sequence shown here is derived from an EMBL/GenBank/DDBJ whole genome shotgun (WGS) entry which is preliminary data.</text>
</comment>
<feature type="domain" description="NAD-dependent epimerase/dehydratase" evidence="1">
    <location>
        <begin position="10"/>
        <end position="242"/>
    </location>
</feature>
<evidence type="ECO:0000313" key="2">
    <source>
        <dbReference type="EMBL" id="RDV03163.1"/>
    </source>
</evidence>
<dbReference type="Pfam" id="PF01370">
    <property type="entry name" value="Epimerase"/>
    <property type="match status" value="1"/>
</dbReference>
<dbReference type="InterPro" id="IPR036291">
    <property type="entry name" value="NAD(P)-bd_dom_sf"/>
</dbReference>
<dbReference type="OrthoDB" id="9795501at2"/>
<accession>A0A371B6T8</accession>
<protein>
    <submittedName>
        <fullName evidence="2">SDR family NAD-dependent epimerase/dehydratase</fullName>
    </submittedName>
</protein>
<proteinExistence type="predicted"/>
<dbReference type="InterPro" id="IPR001509">
    <property type="entry name" value="Epimerase_deHydtase"/>
</dbReference>
<dbReference type="PANTHER" id="PTHR43245:SF23">
    <property type="entry name" value="NAD(P)-BINDING DOMAIN-CONTAINING PROTEIN"/>
    <property type="match status" value="1"/>
</dbReference>
<evidence type="ECO:0000313" key="3">
    <source>
        <dbReference type="Proteomes" id="UP000263993"/>
    </source>
</evidence>
<dbReference type="Proteomes" id="UP000263993">
    <property type="component" value="Unassembled WGS sequence"/>
</dbReference>
<dbReference type="PANTHER" id="PTHR43245">
    <property type="entry name" value="BIFUNCTIONAL POLYMYXIN RESISTANCE PROTEIN ARNA"/>
    <property type="match status" value="1"/>
</dbReference>
<dbReference type="AlphaFoldDB" id="A0A371B6T8"/>
<dbReference type="RefSeq" id="WP_115515191.1">
    <property type="nucleotide sequence ID" value="NZ_QRGO01000001.1"/>
</dbReference>
<dbReference type="EMBL" id="QRGO01000001">
    <property type="protein sequence ID" value="RDV03163.1"/>
    <property type="molecule type" value="Genomic_DNA"/>
</dbReference>
<dbReference type="SUPFAM" id="SSF51735">
    <property type="entry name" value="NAD(P)-binding Rossmann-fold domains"/>
    <property type="match status" value="1"/>
</dbReference>
<keyword evidence="3" id="KW-1185">Reference proteome</keyword>
<organism evidence="2 3">
    <name type="scientific">Undibacter mobilis</name>
    <dbReference type="NCBI Taxonomy" id="2292256"/>
    <lineage>
        <taxon>Bacteria</taxon>
        <taxon>Pseudomonadati</taxon>
        <taxon>Pseudomonadota</taxon>
        <taxon>Alphaproteobacteria</taxon>
        <taxon>Hyphomicrobiales</taxon>
        <taxon>Nitrobacteraceae</taxon>
        <taxon>Undibacter</taxon>
    </lineage>
</organism>
<gene>
    <name evidence="2" type="ORF">DXH78_00290</name>
</gene>